<evidence type="ECO:0000313" key="2">
    <source>
        <dbReference type="EMBL" id="NUI82897.1"/>
    </source>
</evidence>
<dbReference type="GeneID" id="74186689"/>
<dbReference type="EMBL" id="JABVEG010000005">
    <property type="protein sequence ID" value="NUI82897.1"/>
    <property type="molecule type" value="Genomic_DNA"/>
</dbReference>
<feature type="transmembrane region" description="Helical" evidence="1">
    <location>
        <begin position="189"/>
        <end position="212"/>
    </location>
</feature>
<sequence length="218" mass="25034">MKCNDCGEKVNGLQSFCPNCGKTLKEDSINKDDEKDVSDLRKQFGAGNQQYKDTENKEDEKEFTVQFGAASNAVNTGDIHNKGNNSQFGAGSNKVNTNLKNKVMNIFKLDNKEEWVRRYFISILVFCLYVAWLEVQMSRVILILNFLLFPFIMCVVDHFVRKIIDKSSYIDDIDRIGCIFATIKIVIKYVFLLFVWNYSFILGIVALIYLYVLAKKLG</sequence>
<keyword evidence="3" id="KW-1185">Reference proteome</keyword>
<feature type="transmembrane region" description="Helical" evidence="1">
    <location>
        <begin position="139"/>
        <end position="160"/>
    </location>
</feature>
<reference evidence="2 3" key="1">
    <citation type="submission" date="2020-06" db="EMBL/GenBank/DDBJ databases">
        <title>Staphylococcus borealis sp. nov. -A novel member of the Staphylococcaceae family isolated from skin and blood in humans.</title>
        <authorList>
            <person name="Pain M."/>
            <person name="Wolden R."/>
            <person name="Jaen-Luchoro D."/>
            <person name="Salva-Serra F."/>
            <person name="Iglesias B.P."/>
            <person name="Karlsson R."/>
            <person name="Klingenberg C."/>
            <person name="Cavanagh J.P."/>
        </authorList>
    </citation>
    <scope>NUCLEOTIDE SEQUENCE [LARGE SCALE GENOMIC DNA]</scope>
    <source>
        <strain evidence="2 3">58-22</strain>
    </source>
</reference>
<evidence type="ECO:0000313" key="3">
    <source>
        <dbReference type="Proteomes" id="UP000610527"/>
    </source>
</evidence>
<keyword evidence="1" id="KW-0472">Membrane</keyword>
<proteinExistence type="predicted"/>
<comment type="caution">
    <text evidence="2">The sequence shown here is derived from an EMBL/GenBank/DDBJ whole genome shotgun (WGS) entry which is preliminary data.</text>
</comment>
<gene>
    <name evidence="2" type="ORF">HUN84_09245</name>
</gene>
<keyword evidence="1" id="KW-0812">Transmembrane</keyword>
<keyword evidence="1" id="KW-1133">Transmembrane helix</keyword>
<feature type="transmembrane region" description="Helical" evidence="1">
    <location>
        <begin position="115"/>
        <end position="133"/>
    </location>
</feature>
<organism evidence="2 3">
    <name type="scientific">Staphylococcus borealis</name>
    <dbReference type="NCBI Taxonomy" id="2742203"/>
    <lineage>
        <taxon>Bacteria</taxon>
        <taxon>Bacillati</taxon>
        <taxon>Bacillota</taxon>
        <taxon>Bacilli</taxon>
        <taxon>Bacillales</taxon>
        <taxon>Staphylococcaceae</taxon>
        <taxon>Staphylococcus</taxon>
    </lineage>
</organism>
<name>A0ABX2LSL5_9STAP</name>
<protein>
    <submittedName>
        <fullName evidence="2">Zinc ribbon domain-containing protein</fullName>
    </submittedName>
</protein>
<accession>A0ABX2LSL5</accession>
<dbReference type="RefSeq" id="WP_053030308.1">
    <property type="nucleotide sequence ID" value="NZ_CUEE01000006.1"/>
</dbReference>
<evidence type="ECO:0000256" key="1">
    <source>
        <dbReference type="SAM" id="Phobius"/>
    </source>
</evidence>
<dbReference type="Proteomes" id="UP000610527">
    <property type="component" value="Unassembled WGS sequence"/>
</dbReference>